<feature type="transmembrane region" description="Helical" evidence="7">
    <location>
        <begin position="548"/>
        <end position="567"/>
    </location>
</feature>
<evidence type="ECO:0000313" key="10">
    <source>
        <dbReference type="Proteomes" id="UP001501509"/>
    </source>
</evidence>
<dbReference type="Gene3D" id="1.20.1640.10">
    <property type="entry name" value="Multidrug efflux transporter AcrB transmembrane domain"/>
    <property type="match status" value="2"/>
</dbReference>
<keyword evidence="10" id="KW-1185">Reference proteome</keyword>
<dbReference type="InterPro" id="IPR050545">
    <property type="entry name" value="Mycobact_MmpL"/>
</dbReference>
<dbReference type="Pfam" id="PF03176">
    <property type="entry name" value="MMPL"/>
    <property type="match status" value="2"/>
</dbReference>
<name>A0ABP6CYJ9_9ACTN</name>
<feature type="transmembrane region" description="Helical" evidence="7">
    <location>
        <begin position="164"/>
        <end position="182"/>
    </location>
</feature>
<gene>
    <name evidence="9" type="ORF">GCM10010411_81860</name>
</gene>
<dbReference type="InterPro" id="IPR004869">
    <property type="entry name" value="MMPL_dom"/>
</dbReference>
<dbReference type="Proteomes" id="UP001501509">
    <property type="component" value="Unassembled WGS sequence"/>
</dbReference>
<dbReference type="PROSITE" id="PS50156">
    <property type="entry name" value="SSD"/>
    <property type="match status" value="1"/>
</dbReference>
<evidence type="ECO:0000256" key="1">
    <source>
        <dbReference type="ARBA" id="ARBA00004651"/>
    </source>
</evidence>
<feature type="transmembrane region" description="Helical" evidence="7">
    <location>
        <begin position="300"/>
        <end position="322"/>
    </location>
</feature>
<comment type="subcellular location">
    <subcellularLocation>
        <location evidence="1">Cell membrane</location>
        <topology evidence="1">Multi-pass membrane protein</topology>
    </subcellularLocation>
</comment>
<dbReference type="PANTHER" id="PTHR33406">
    <property type="entry name" value="MEMBRANE PROTEIN MJ1562-RELATED"/>
    <property type="match status" value="1"/>
</dbReference>
<dbReference type="EMBL" id="BAAATD010000016">
    <property type="protein sequence ID" value="GAA2631385.1"/>
    <property type="molecule type" value="Genomic_DNA"/>
</dbReference>
<feature type="region of interest" description="Disordered" evidence="6">
    <location>
        <begin position="703"/>
        <end position="726"/>
    </location>
</feature>
<keyword evidence="5 7" id="KW-0472">Membrane</keyword>
<evidence type="ECO:0000256" key="4">
    <source>
        <dbReference type="ARBA" id="ARBA00022989"/>
    </source>
</evidence>
<feature type="transmembrane region" description="Helical" evidence="7">
    <location>
        <begin position="517"/>
        <end position="536"/>
    </location>
</feature>
<feature type="transmembrane region" description="Helical" evidence="7">
    <location>
        <begin position="363"/>
        <end position="381"/>
    </location>
</feature>
<accession>A0ABP6CYJ9</accession>
<dbReference type="SUPFAM" id="SSF82866">
    <property type="entry name" value="Multidrug efflux transporter AcrB transmembrane domain"/>
    <property type="match status" value="2"/>
</dbReference>
<keyword evidence="3 7" id="KW-0812">Transmembrane</keyword>
<evidence type="ECO:0000256" key="3">
    <source>
        <dbReference type="ARBA" id="ARBA00022692"/>
    </source>
</evidence>
<evidence type="ECO:0000259" key="8">
    <source>
        <dbReference type="PROSITE" id="PS50156"/>
    </source>
</evidence>
<feature type="transmembrane region" description="Helical" evidence="7">
    <location>
        <begin position="255"/>
        <end position="288"/>
    </location>
</feature>
<feature type="transmembrane region" description="Helical" evidence="7">
    <location>
        <begin position="187"/>
        <end position="206"/>
    </location>
</feature>
<proteinExistence type="predicted"/>
<reference evidence="10" key="1">
    <citation type="journal article" date="2019" name="Int. J. Syst. Evol. Microbiol.">
        <title>The Global Catalogue of Microorganisms (GCM) 10K type strain sequencing project: providing services to taxonomists for standard genome sequencing and annotation.</title>
        <authorList>
            <consortium name="The Broad Institute Genomics Platform"/>
            <consortium name="The Broad Institute Genome Sequencing Center for Infectious Disease"/>
            <person name="Wu L."/>
            <person name="Ma J."/>
        </authorList>
    </citation>
    <scope>NUCLEOTIDE SEQUENCE [LARGE SCALE GENOMIC DNA]</scope>
    <source>
        <strain evidence="10">JCM 6833</strain>
    </source>
</reference>
<keyword evidence="2" id="KW-1003">Cell membrane</keyword>
<evidence type="ECO:0000256" key="6">
    <source>
        <dbReference type="SAM" id="MobiDB-lite"/>
    </source>
</evidence>
<dbReference type="PANTHER" id="PTHR33406:SF13">
    <property type="entry name" value="MEMBRANE PROTEIN YDFJ"/>
    <property type="match status" value="1"/>
</dbReference>
<organism evidence="9 10">
    <name type="scientific">Actinomadura fulvescens</name>
    <dbReference type="NCBI Taxonomy" id="46160"/>
    <lineage>
        <taxon>Bacteria</taxon>
        <taxon>Bacillati</taxon>
        <taxon>Actinomycetota</taxon>
        <taxon>Actinomycetes</taxon>
        <taxon>Streptosporangiales</taxon>
        <taxon>Thermomonosporaceae</taxon>
        <taxon>Actinomadura</taxon>
    </lineage>
</organism>
<feature type="domain" description="SSD" evidence="8">
    <location>
        <begin position="183"/>
        <end position="321"/>
    </location>
</feature>
<evidence type="ECO:0000256" key="5">
    <source>
        <dbReference type="ARBA" id="ARBA00023136"/>
    </source>
</evidence>
<evidence type="ECO:0000313" key="9">
    <source>
        <dbReference type="EMBL" id="GAA2631385.1"/>
    </source>
</evidence>
<feature type="transmembrane region" description="Helical" evidence="7">
    <location>
        <begin position="579"/>
        <end position="598"/>
    </location>
</feature>
<feature type="transmembrane region" description="Helical" evidence="7">
    <location>
        <begin position="633"/>
        <end position="652"/>
    </location>
</feature>
<evidence type="ECO:0000256" key="2">
    <source>
        <dbReference type="ARBA" id="ARBA00022475"/>
    </source>
</evidence>
<protein>
    <submittedName>
        <fullName evidence="9">MMPL family transporter</fullName>
    </submittedName>
</protein>
<keyword evidence="4 7" id="KW-1133">Transmembrane helix</keyword>
<sequence>MIVIIACGVAFPFLLKELKAADYGVRGTESSRASTLVQRHFSGQGNEQDVIVFDVPDGQITDPARRAAIDRVVRTARRQQGVAAVVGPFDAQARRQLSPDGRAALALVGLKGNAHQLPGRAADVQTAIRDAAGDGVNAYLTGYSPITNDQTEVGTADAERAESVGLPIALLVLVLALGALVAAFLPLLLAVAGLALTFGVIYLLTFGFTFDVFLLSIVTMIGTGIGIDYALFIVSRFQEELARRGVTRDNRPRDAIAEATGVAVATSGRTILFSGVIVAISVCSLFIIDAPVFREISIGVLISVICTLTAALTLLPAVLAALGPRVNAGALPARVRPAGTRPDTQVSSGVWARWAHLVMRHPIPAGLLAAAILVLAALPVADLKYGIDLGVSSLKDKPTGKAQQILDRSFSPGTVSPIQIVVTGPGGASLDAAGAQQATRLAGQVAKDDRVAAVEPVPGDGRVLLNAVPKVPIDSQAATGLVRHIRHDLAPTTNQQVLVGGATATFVDLSAKTTRKLPYVMALVLGLSLLFLLMVFRSITLPIKAIVMNLLVTGAAVGLTVAVFQWGHGSGLLDFTSAGFLQVYVPITVFVLLFGLSMDYEVFLIRRMKEAWEDGHDNASAVAAGVEHTARPIAAAAAIMVAVFGGFLTAGGLELKQFGLSLSAAIALDATLVRLVLVPALMKLFGDWNWWLPAGLNRRLPAIRGEPATHRQMTSNPSPRGRGRIP</sequence>
<dbReference type="InterPro" id="IPR000731">
    <property type="entry name" value="SSD"/>
</dbReference>
<comment type="caution">
    <text evidence="9">The sequence shown here is derived from an EMBL/GenBank/DDBJ whole genome shotgun (WGS) entry which is preliminary data.</text>
</comment>
<evidence type="ECO:0000256" key="7">
    <source>
        <dbReference type="SAM" id="Phobius"/>
    </source>
</evidence>
<feature type="transmembrane region" description="Helical" evidence="7">
    <location>
        <begin position="212"/>
        <end position="234"/>
    </location>
</feature>